<keyword evidence="1 4" id="KW-0808">Transferase</keyword>
<dbReference type="PANTHER" id="PTHR43877:SF2">
    <property type="entry name" value="AMINOALKYLPHOSPHONATE N-ACETYLTRANSFERASE-RELATED"/>
    <property type="match status" value="1"/>
</dbReference>
<dbReference type="OrthoDB" id="3389160at2"/>
<dbReference type="InterPro" id="IPR050832">
    <property type="entry name" value="Bact_Acetyltransf"/>
</dbReference>
<dbReference type="CDD" id="cd04301">
    <property type="entry name" value="NAT_SF"/>
    <property type="match status" value="1"/>
</dbReference>
<dbReference type="AlphaFoldDB" id="A0A2N3KSX2"/>
<keyword evidence="2" id="KW-0012">Acyltransferase</keyword>
<evidence type="ECO:0000259" key="3">
    <source>
        <dbReference type="PROSITE" id="PS51186"/>
    </source>
</evidence>
<feature type="domain" description="N-acetyltransferase" evidence="3">
    <location>
        <begin position="2"/>
        <end position="153"/>
    </location>
</feature>
<dbReference type="PANTHER" id="PTHR43877">
    <property type="entry name" value="AMINOALKYLPHOSPHONATE N-ACETYLTRANSFERASE-RELATED-RELATED"/>
    <property type="match status" value="1"/>
</dbReference>
<dbReference type="PROSITE" id="PS51186">
    <property type="entry name" value="GNAT"/>
    <property type="match status" value="1"/>
</dbReference>
<dbReference type="SUPFAM" id="SSF55729">
    <property type="entry name" value="Acyl-CoA N-acyltransferases (Nat)"/>
    <property type="match status" value="1"/>
</dbReference>
<dbReference type="GO" id="GO:0016747">
    <property type="term" value="F:acyltransferase activity, transferring groups other than amino-acyl groups"/>
    <property type="evidence" value="ECO:0007669"/>
    <property type="project" value="InterPro"/>
</dbReference>
<dbReference type="Pfam" id="PF00583">
    <property type="entry name" value="Acetyltransf_1"/>
    <property type="match status" value="1"/>
</dbReference>
<organism evidence="4 5">
    <name type="scientific">Thalassospira marina</name>
    <dbReference type="NCBI Taxonomy" id="2048283"/>
    <lineage>
        <taxon>Bacteria</taxon>
        <taxon>Pseudomonadati</taxon>
        <taxon>Pseudomonadota</taxon>
        <taxon>Alphaproteobacteria</taxon>
        <taxon>Rhodospirillales</taxon>
        <taxon>Thalassospiraceae</taxon>
        <taxon>Thalassospira</taxon>
    </lineage>
</organism>
<evidence type="ECO:0000313" key="5">
    <source>
        <dbReference type="Proteomes" id="UP000233597"/>
    </source>
</evidence>
<evidence type="ECO:0000256" key="1">
    <source>
        <dbReference type="ARBA" id="ARBA00022679"/>
    </source>
</evidence>
<evidence type="ECO:0000313" key="4">
    <source>
        <dbReference type="EMBL" id="PKR53617.1"/>
    </source>
</evidence>
<comment type="caution">
    <text evidence="4">The sequence shown here is derived from an EMBL/GenBank/DDBJ whole genome shotgun (WGS) entry which is preliminary data.</text>
</comment>
<gene>
    <name evidence="4" type="ORF">COO20_13880</name>
</gene>
<proteinExistence type="predicted"/>
<reference evidence="4 5" key="1">
    <citation type="submission" date="2017-09" db="EMBL/GenBank/DDBJ databases">
        <title>Biodiversity and function of Thalassospira species in the particle-attached aromatic-hydrocarbon-degrading consortia from the surface seawater of the South China Sea.</title>
        <authorList>
            <person name="Dong C."/>
            <person name="Liu R."/>
            <person name="Shao Z."/>
        </authorList>
    </citation>
    <scope>NUCLEOTIDE SEQUENCE [LARGE SCALE GENOMIC DNA]</scope>
    <source>
        <strain evidence="4 5">CSC1P2</strain>
    </source>
</reference>
<name>A0A2N3KSX2_9PROT</name>
<dbReference type="Proteomes" id="UP000233597">
    <property type="component" value="Unassembled WGS sequence"/>
</dbReference>
<evidence type="ECO:0000256" key="2">
    <source>
        <dbReference type="ARBA" id="ARBA00023315"/>
    </source>
</evidence>
<dbReference type="EMBL" id="NWTK01000008">
    <property type="protein sequence ID" value="PKR53617.1"/>
    <property type="molecule type" value="Genomic_DNA"/>
</dbReference>
<accession>A0A2N3KSX2</accession>
<dbReference type="InterPro" id="IPR000182">
    <property type="entry name" value="GNAT_dom"/>
</dbReference>
<dbReference type="Gene3D" id="3.40.630.30">
    <property type="match status" value="1"/>
</dbReference>
<dbReference type="InterPro" id="IPR016181">
    <property type="entry name" value="Acyl_CoA_acyltransferase"/>
</dbReference>
<sequence>MTEIRLATNHDGDQISELIAKVFAEYPGCVFDRAAEFPELDAIADDFAPQGAIWVAENADGQIIGCLGIKLSDDQTVAELHKVYLDKSSRGQGLAQRLLVHARDWLLAQYPACQELVLWTDTRFVAGHHFYRKCGFIETGQSRTLDDLSKSAELAFRAEPAMVLAAA</sequence>
<protein>
    <submittedName>
        <fullName evidence="4">GNAT family N-acetyltransferase</fullName>
    </submittedName>
</protein>
<dbReference type="RefSeq" id="WP_101267498.1">
    <property type="nucleotide sequence ID" value="NZ_NWTK01000008.1"/>
</dbReference>